<dbReference type="Proteomes" id="UP000053555">
    <property type="component" value="Unassembled WGS sequence"/>
</dbReference>
<dbReference type="AlphaFoldDB" id="A0A0B2SAH1"/>
<accession>A0A0B2SAH1</accession>
<protein>
    <submittedName>
        <fullName evidence="1">Uncharacterized protein</fullName>
    </submittedName>
</protein>
<dbReference type="EMBL" id="KN645575">
    <property type="protein sequence ID" value="KHN41274.1"/>
    <property type="molecule type" value="Genomic_DNA"/>
</dbReference>
<organism evidence="1">
    <name type="scientific">Glycine soja</name>
    <name type="common">Wild soybean</name>
    <dbReference type="NCBI Taxonomy" id="3848"/>
    <lineage>
        <taxon>Eukaryota</taxon>
        <taxon>Viridiplantae</taxon>
        <taxon>Streptophyta</taxon>
        <taxon>Embryophyta</taxon>
        <taxon>Tracheophyta</taxon>
        <taxon>Spermatophyta</taxon>
        <taxon>Magnoliopsida</taxon>
        <taxon>eudicotyledons</taxon>
        <taxon>Gunneridae</taxon>
        <taxon>Pentapetalae</taxon>
        <taxon>rosids</taxon>
        <taxon>fabids</taxon>
        <taxon>Fabales</taxon>
        <taxon>Fabaceae</taxon>
        <taxon>Papilionoideae</taxon>
        <taxon>50 kb inversion clade</taxon>
        <taxon>NPAAA clade</taxon>
        <taxon>indigoferoid/millettioid clade</taxon>
        <taxon>Phaseoleae</taxon>
        <taxon>Glycine</taxon>
        <taxon>Glycine subgen. Soja</taxon>
    </lineage>
</organism>
<proteinExistence type="predicted"/>
<sequence length="59" mass="7039">MVKDKKKERKICKSGYEQNYKTMKPFIQKSLYIIGHDCRFAGQSIVQLKLLRPTTKYEK</sequence>
<evidence type="ECO:0000313" key="1">
    <source>
        <dbReference type="EMBL" id="KHN41274.1"/>
    </source>
</evidence>
<gene>
    <name evidence="1" type="ORF">glysoja_030112</name>
</gene>
<reference evidence="1" key="1">
    <citation type="submission" date="2014-07" db="EMBL/GenBank/DDBJ databases">
        <title>Identification of a novel salt tolerance gene in wild soybean by whole-genome sequencing.</title>
        <authorList>
            <person name="Lam H.-M."/>
            <person name="Qi X."/>
            <person name="Li M.-W."/>
            <person name="Liu X."/>
            <person name="Xie M."/>
            <person name="Ni M."/>
            <person name="Xu X."/>
        </authorList>
    </citation>
    <scope>NUCLEOTIDE SEQUENCE [LARGE SCALE GENOMIC DNA]</scope>
    <source>
        <tissue evidence="1">Root</tissue>
    </source>
</reference>
<name>A0A0B2SAH1_GLYSO</name>